<protein>
    <submittedName>
        <fullName evidence="1">Jg4132 protein</fullName>
    </submittedName>
</protein>
<sequence>MFPRIQGLDTNPRFPGSRCLSASTKQAAALLPSFAKLVYASYVSPIATAAPFSKKHCNPDLLFQMFITQ</sequence>
<gene>
    <name evidence="1" type="primary">jg4132</name>
    <name evidence="1" type="ORF">PAEG_LOCUS3686</name>
</gene>
<reference evidence="1" key="1">
    <citation type="submission" date="2022-03" db="EMBL/GenBank/DDBJ databases">
        <authorList>
            <person name="Lindestad O."/>
        </authorList>
    </citation>
    <scope>NUCLEOTIDE SEQUENCE</scope>
</reference>
<proteinExistence type="predicted"/>
<comment type="caution">
    <text evidence="1">The sequence shown here is derived from an EMBL/GenBank/DDBJ whole genome shotgun (WGS) entry which is preliminary data.</text>
</comment>
<evidence type="ECO:0000313" key="2">
    <source>
        <dbReference type="Proteomes" id="UP000838756"/>
    </source>
</evidence>
<evidence type="ECO:0000313" key="1">
    <source>
        <dbReference type="EMBL" id="CAH2215554.1"/>
    </source>
</evidence>
<dbReference type="Proteomes" id="UP000838756">
    <property type="component" value="Unassembled WGS sequence"/>
</dbReference>
<accession>A0A8S4QRE7</accession>
<dbReference type="EMBL" id="CAKXAJ010011987">
    <property type="protein sequence ID" value="CAH2215554.1"/>
    <property type="molecule type" value="Genomic_DNA"/>
</dbReference>
<dbReference type="AlphaFoldDB" id="A0A8S4QRE7"/>
<organism evidence="1 2">
    <name type="scientific">Pararge aegeria aegeria</name>
    <dbReference type="NCBI Taxonomy" id="348720"/>
    <lineage>
        <taxon>Eukaryota</taxon>
        <taxon>Metazoa</taxon>
        <taxon>Ecdysozoa</taxon>
        <taxon>Arthropoda</taxon>
        <taxon>Hexapoda</taxon>
        <taxon>Insecta</taxon>
        <taxon>Pterygota</taxon>
        <taxon>Neoptera</taxon>
        <taxon>Endopterygota</taxon>
        <taxon>Lepidoptera</taxon>
        <taxon>Glossata</taxon>
        <taxon>Ditrysia</taxon>
        <taxon>Papilionoidea</taxon>
        <taxon>Nymphalidae</taxon>
        <taxon>Satyrinae</taxon>
        <taxon>Satyrini</taxon>
        <taxon>Parargina</taxon>
        <taxon>Pararge</taxon>
    </lineage>
</organism>
<name>A0A8S4QRE7_9NEOP</name>
<keyword evidence="2" id="KW-1185">Reference proteome</keyword>